<reference evidence="1" key="2">
    <citation type="submission" date="2023-06" db="EMBL/GenBank/DDBJ databases">
        <authorList>
            <person name="Swenson N.G."/>
            <person name="Wegrzyn J.L."/>
            <person name="Mcevoy S.L."/>
        </authorList>
    </citation>
    <scope>NUCLEOTIDE SEQUENCE</scope>
    <source>
        <strain evidence="1">NS2018</strain>
        <tissue evidence="1">Leaf</tissue>
    </source>
</reference>
<reference evidence="1" key="1">
    <citation type="journal article" date="2022" name="Plant J.">
        <title>Strategies of tolerance reflected in two North American maple genomes.</title>
        <authorList>
            <person name="McEvoy S.L."/>
            <person name="Sezen U.U."/>
            <person name="Trouern-Trend A."/>
            <person name="McMahon S.M."/>
            <person name="Schaberg P.G."/>
            <person name="Yang J."/>
            <person name="Wegrzyn J.L."/>
            <person name="Swenson N.G."/>
        </authorList>
    </citation>
    <scope>NUCLEOTIDE SEQUENCE</scope>
    <source>
        <strain evidence="1">NS2018</strain>
    </source>
</reference>
<name>A0AA39W203_ACESA</name>
<evidence type="ECO:0000313" key="2">
    <source>
        <dbReference type="Proteomes" id="UP001168877"/>
    </source>
</evidence>
<accession>A0AA39W203</accession>
<sequence length="97" mass="10993">MVIWDLDFGYLGSGQWVGVGVGNRNVSCMAWVQRRNNGTSASSATIRTTIEAHGDFFQQGHNFSRFRKFESKSKSRSMTTCGAEQISEYEVFYHGER</sequence>
<organism evidence="1 2">
    <name type="scientific">Acer saccharum</name>
    <name type="common">Sugar maple</name>
    <dbReference type="NCBI Taxonomy" id="4024"/>
    <lineage>
        <taxon>Eukaryota</taxon>
        <taxon>Viridiplantae</taxon>
        <taxon>Streptophyta</taxon>
        <taxon>Embryophyta</taxon>
        <taxon>Tracheophyta</taxon>
        <taxon>Spermatophyta</taxon>
        <taxon>Magnoliopsida</taxon>
        <taxon>eudicotyledons</taxon>
        <taxon>Gunneridae</taxon>
        <taxon>Pentapetalae</taxon>
        <taxon>rosids</taxon>
        <taxon>malvids</taxon>
        <taxon>Sapindales</taxon>
        <taxon>Sapindaceae</taxon>
        <taxon>Hippocastanoideae</taxon>
        <taxon>Acereae</taxon>
        <taxon>Acer</taxon>
    </lineage>
</organism>
<evidence type="ECO:0000313" key="1">
    <source>
        <dbReference type="EMBL" id="KAK0599398.1"/>
    </source>
</evidence>
<keyword evidence="2" id="KW-1185">Reference proteome</keyword>
<dbReference type="Proteomes" id="UP001168877">
    <property type="component" value="Unassembled WGS sequence"/>
</dbReference>
<comment type="caution">
    <text evidence="1">The sequence shown here is derived from an EMBL/GenBank/DDBJ whole genome shotgun (WGS) entry which is preliminary data.</text>
</comment>
<proteinExistence type="predicted"/>
<gene>
    <name evidence="1" type="ORF">LWI29_004901</name>
</gene>
<dbReference type="AlphaFoldDB" id="A0AA39W203"/>
<dbReference type="EMBL" id="JAUESC010000003">
    <property type="protein sequence ID" value="KAK0599398.1"/>
    <property type="molecule type" value="Genomic_DNA"/>
</dbReference>
<protein>
    <submittedName>
        <fullName evidence="1">Uncharacterized protein</fullName>
    </submittedName>
</protein>